<evidence type="ECO:0000313" key="3">
    <source>
        <dbReference type="Proteomes" id="UP000004535"/>
    </source>
</evidence>
<evidence type="ECO:0000256" key="1">
    <source>
        <dbReference type="SAM" id="MobiDB-lite"/>
    </source>
</evidence>
<evidence type="ECO:0000313" key="2">
    <source>
        <dbReference type="EMBL" id="EEE04718.1"/>
    </source>
</evidence>
<reference evidence="2 3" key="1">
    <citation type="journal article" date="2012" name="J. Bacteriol.">
        <title>Draft Genome Sequence Determination for Cystic Fibrosis and Chronic Granulomatous Disease Burkholderia multivorans Isolates.</title>
        <authorList>
            <person name="Varga J.J."/>
            <person name="Losada L."/>
            <person name="Zelazny A.M."/>
            <person name="Brinkac L."/>
            <person name="Harkins D."/>
            <person name="Radune D."/>
            <person name="Hostetler J."/>
            <person name="Sampaio E.P."/>
            <person name="Ronning C.M."/>
            <person name="Nierman W.C."/>
            <person name="Greenberg D.E."/>
            <person name="Holland S.M."/>
            <person name="Goldberg J.B."/>
        </authorList>
    </citation>
    <scope>NUCLEOTIDE SEQUENCE [LARGE SCALE GENOMIC DNA]</scope>
    <source>
        <strain evidence="2 3">CGD2</strain>
    </source>
</reference>
<dbReference type="AlphaFoldDB" id="B9BWP8"/>
<protein>
    <submittedName>
        <fullName evidence="2">Uncharacterized protein</fullName>
    </submittedName>
</protein>
<gene>
    <name evidence="2" type="ORF">BURMUCGD2_6135</name>
</gene>
<dbReference type="Proteomes" id="UP000004535">
    <property type="component" value="Unassembled WGS sequence"/>
</dbReference>
<accession>B9BWP8</accession>
<proteinExistence type="predicted"/>
<organism evidence="2 3">
    <name type="scientific">Burkholderia multivorans CGD2</name>
    <dbReference type="NCBI Taxonomy" id="513052"/>
    <lineage>
        <taxon>Bacteria</taxon>
        <taxon>Pseudomonadati</taxon>
        <taxon>Pseudomonadota</taxon>
        <taxon>Betaproteobacteria</taxon>
        <taxon>Burkholderiales</taxon>
        <taxon>Burkholderiaceae</taxon>
        <taxon>Burkholderia</taxon>
        <taxon>Burkholderia cepacia complex</taxon>
    </lineage>
</organism>
<feature type="region of interest" description="Disordered" evidence="1">
    <location>
        <begin position="1"/>
        <end position="81"/>
    </location>
</feature>
<dbReference type="EMBL" id="ACFC01000013">
    <property type="protein sequence ID" value="EEE04718.1"/>
    <property type="molecule type" value="Genomic_DNA"/>
</dbReference>
<feature type="compositionally biased region" description="Basic residues" evidence="1">
    <location>
        <begin position="45"/>
        <end position="64"/>
    </location>
</feature>
<comment type="caution">
    <text evidence="2">The sequence shown here is derived from an EMBL/GenBank/DDBJ whole genome shotgun (WGS) entry which is preliminary data.</text>
</comment>
<name>B9BWP8_9BURK</name>
<sequence length="81" mass="8804">MPPHGGSCGHATIIRGSAAPDVARGQSSSRRCVRQSDAPVAPARGGRRGRALQPAHRKRYHRHDSFRPARLPASFHYAQPT</sequence>